<feature type="region of interest" description="Disordered" evidence="9">
    <location>
        <begin position="197"/>
        <end position="217"/>
    </location>
</feature>
<dbReference type="InterPro" id="IPR001254">
    <property type="entry name" value="Trypsin_dom"/>
</dbReference>
<dbReference type="PANTHER" id="PTHR24256">
    <property type="entry name" value="TRYPTASE-RELATED"/>
    <property type="match status" value="1"/>
</dbReference>
<evidence type="ECO:0000256" key="7">
    <source>
        <dbReference type="ARBA" id="ARBA00023180"/>
    </source>
</evidence>
<keyword evidence="2" id="KW-0964">Secreted</keyword>
<evidence type="ECO:0000259" key="11">
    <source>
        <dbReference type="PROSITE" id="PS50240"/>
    </source>
</evidence>
<dbReference type="InterPro" id="IPR009003">
    <property type="entry name" value="Peptidase_S1_PA"/>
</dbReference>
<sequence length="407" mass="44584">MALIGTGALVTLAVLLFGIFPVSAQLDGSFWWMNSNLIKQAEALRETKDVKAIVISKDSELDEVRVGGNSLVDSDSPDCICVPLNRCHNQPTGRDGLCGTESVCCRRSQLIVHETSTPTTTSKSISSTSISSTKLEPVDSLVFDSDPVLPALPTIVPFQPILLNETDHDPDLLLELSNLLLSHSLVDTFEPINSNSLPVDKATTNESPKGFHPERNRLHPNRFTVHAGDWDRRHTQERLPHQERTVNRIVVHPNYYSGALFNDIALLFFNEPFNVTLTNVEPVCLGRPEDTFTQDNCFVTGWGGSPKSNRPQSIQQFNKLSILDRSVCETRLQNQPTLGSRFKLHQSFICAAGSGTDVCQGSGGSPFACERNGHYYLLGLVSWGIGCGANIPAVLTNVASLSEWISS</sequence>
<evidence type="ECO:0000313" key="13">
    <source>
        <dbReference type="Proteomes" id="UP000075920"/>
    </source>
</evidence>
<evidence type="ECO:0000256" key="8">
    <source>
        <dbReference type="ARBA" id="ARBA00024195"/>
    </source>
</evidence>
<dbReference type="CDD" id="cd00190">
    <property type="entry name" value="Tryp_SPc"/>
    <property type="match status" value="1"/>
</dbReference>
<evidence type="ECO:0000256" key="10">
    <source>
        <dbReference type="SAM" id="SignalP"/>
    </source>
</evidence>
<evidence type="ECO:0000256" key="2">
    <source>
        <dbReference type="ARBA" id="ARBA00022525"/>
    </source>
</evidence>
<dbReference type="GO" id="GO:0004252">
    <property type="term" value="F:serine-type endopeptidase activity"/>
    <property type="evidence" value="ECO:0007669"/>
    <property type="project" value="InterPro"/>
</dbReference>
<evidence type="ECO:0000313" key="12">
    <source>
        <dbReference type="EnsemblMetazoa" id="AMIN001982-PA"/>
    </source>
</evidence>
<proteinExistence type="inferred from homology"/>
<dbReference type="SMART" id="SM00020">
    <property type="entry name" value="Tryp_SPc"/>
    <property type="match status" value="1"/>
</dbReference>
<dbReference type="AlphaFoldDB" id="A0A182VV87"/>
<comment type="similarity">
    <text evidence="8">Belongs to the peptidase S1 family. CLIP subfamily.</text>
</comment>
<dbReference type="GO" id="GO:0006508">
    <property type="term" value="P:proteolysis"/>
    <property type="evidence" value="ECO:0007669"/>
    <property type="project" value="InterPro"/>
</dbReference>
<dbReference type="Proteomes" id="UP000075920">
    <property type="component" value="Unassembled WGS sequence"/>
</dbReference>
<reference evidence="13" key="1">
    <citation type="submission" date="2013-03" db="EMBL/GenBank/DDBJ databases">
        <title>The Genome Sequence of Anopheles minimus MINIMUS1.</title>
        <authorList>
            <consortium name="The Broad Institute Genomics Platform"/>
            <person name="Neafsey D.E."/>
            <person name="Walton C."/>
            <person name="Walker B."/>
            <person name="Young S.K."/>
            <person name="Zeng Q."/>
            <person name="Gargeya S."/>
            <person name="Fitzgerald M."/>
            <person name="Haas B."/>
            <person name="Abouelleil A."/>
            <person name="Allen A.W."/>
            <person name="Alvarado L."/>
            <person name="Arachchi H.M."/>
            <person name="Berlin A.M."/>
            <person name="Chapman S.B."/>
            <person name="Gainer-Dewar J."/>
            <person name="Goldberg J."/>
            <person name="Griggs A."/>
            <person name="Gujja S."/>
            <person name="Hansen M."/>
            <person name="Howarth C."/>
            <person name="Imamovic A."/>
            <person name="Ireland A."/>
            <person name="Larimer J."/>
            <person name="McCowan C."/>
            <person name="Murphy C."/>
            <person name="Pearson M."/>
            <person name="Poon T.W."/>
            <person name="Priest M."/>
            <person name="Roberts A."/>
            <person name="Saif S."/>
            <person name="Shea T."/>
            <person name="Sisk P."/>
            <person name="Sykes S."/>
            <person name="Wortman J."/>
            <person name="Nusbaum C."/>
            <person name="Birren B."/>
        </authorList>
    </citation>
    <scope>NUCLEOTIDE SEQUENCE [LARGE SCALE GENOMIC DNA]</scope>
    <source>
        <strain evidence="13">MINIMUS1</strain>
    </source>
</reference>
<dbReference type="VEuPathDB" id="VectorBase:AMIN001982"/>
<feature type="domain" description="Peptidase S1" evidence="11">
    <location>
        <begin position="142"/>
        <end position="407"/>
    </location>
</feature>
<keyword evidence="4 10" id="KW-0732">Signal</keyword>
<protein>
    <recommendedName>
        <fullName evidence="11">Peptidase S1 domain-containing protein</fullName>
    </recommendedName>
</protein>
<evidence type="ECO:0000256" key="6">
    <source>
        <dbReference type="ARBA" id="ARBA00023157"/>
    </source>
</evidence>
<evidence type="ECO:0000256" key="3">
    <source>
        <dbReference type="ARBA" id="ARBA00022588"/>
    </source>
</evidence>
<evidence type="ECO:0000256" key="9">
    <source>
        <dbReference type="SAM" id="MobiDB-lite"/>
    </source>
</evidence>
<keyword evidence="3" id="KW-0399">Innate immunity</keyword>
<comment type="subcellular location">
    <subcellularLocation>
        <location evidence="1">Secreted</location>
    </subcellularLocation>
</comment>
<keyword evidence="6" id="KW-1015">Disulfide bond</keyword>
<accession>A0A182VV87</accession>
<feature type="compositionally biased region" description="Polar residues" evidence="9">
    <location>
        <begin position="197"/>
        <end position="207"/>
    </location>
</feature>
<dbReference type="GO" id="GO:0045087">
    <property type="term" value="P:innate immune response"/>
    <property type="evidence" value="ECO:0007669"/>
    <property type="project" value="UniProtKB-KW"/>
</dbReference>
<organism evidence="12 13">
    <name type="scientific">Anopheles minimus</name>
    <dbReference type="NCBI Taxonomy" id="112268"/>
    <lineage>
        <taxon>Eukaryota</taxon>
        <taxon>Metazoa</taxon>
        <taxon>Ecdysozoa</taxon>
        <taxon>Arthropoda</taxon>
        <taxon>Hexapoda</taxon>
        <taxon>Insecta</taxon>
        <taxon>Pterygota</taxon>
        <taxon>Neoptera</taxon>
        <taxon>Endopterygota</taxon>
        <taxon>Diptera</taxon>
        <taxon>Nematocera</taxon>
        <taxon>Culicoidea</taxon>
        <taxon>Culicidae</taxon>
        <taxon>Anophelinae</taxon>
        <taxon>Anopheles</taxon>
    </lineage>
</organism>
<name>A0A182VV87_9DIPT</name>
<evidence type="ECO:0000256" key="4">
    <source>
        <dbReference type="ARBA" id="ARBA00022729"/>
    </source>
</evidence>
<dbReference type="EnsemblMetazoa" id="AMIN001982-RA">
    <property type="protein sequence ID" value="AMIN001982-PA"/>
    <property type="gene ID" value="AMIN001982"/>
</dbReference>
<dbReference type="STRING" id="112268.A0A182VV87"/>
<dbReference type="SUPFAM" id="SSF50494">
    <property type="entry name" value="Trypsin-like serine proteases"/>
    <property type="match status" value="1"/>
</dbReference>
<feature type="signal peptide" evidence="10">
    <location>
        <begin position="1"/>
        <end position="24"/>
    </location>
</feature>
<reference evidence="12" key="2">
    <citation type="submission" date="2020-05" db="UniProtKB">
        <authorList>
            <consortium name="EnsemblMetazoa"/>
        </authorList>
    </citation>
    <scope>IDENTIFICATION</scope>
    <source>
        <strain evidence="12">MINIMUS1</strain>
    </source>
</reference>
<dbReference type="PROSITE" id="PS50240">
    <property type="entry name" value="TRYPSIN_DOM"/>
    <property type="match status" value="1"/>
</dbReference>
<evidence type="ECO:0000256" key="5">
    <source>
        <dbReference type="ARBA" id="ARBA00022859"/>
    </source>
</evidence>
<dbReference type="Pfam" id="PF00089">
    <property type="entry name" value="Trypsin"/>
    <property type="match status" value="1"/>
</dbReference>
<keyword evidence="7" id="KW-0325">Glycoprotein</keyword>
<dbReference type="InterPro" id="IPR043504">
    <property type="entry name" value="Peptidase_S1_PA_chymotrypsin"/>
</dbReference>
<evidence type="ECO:0000256" key="1">
    <source>
        <dbReference type="ARBA" id="ARBA00004613"/>
    </source>
</evidence>
<keyword evidence="5" id="KW-0391">Immunity</keyword>
<keyword evidence="13" id="KW-1185">Reference proteome</keyword>
<dbReference type="InterPro" id="IPR051487">
    <property type="entry name" value="Ser/Thr_Proteases_Immune/Dev"/>
</dbReference>
<dbReference type="GO" id="GO:0005576">
    <property type="term" value="C:extracellular region"/>
    <property type="evidence" value="ECO:0007669"/>
    <property type="project" value="UniProtKB-SubCell"/>
</dbReference>
<dbReference type="Gene3D" id="2.40.10.10">
    <property type="entry name" value="Trypsin-like serine proteases"/>
    <property type="match status" value="1"/>
</dbReference>
<feature type="chain" id="PRO_5008140313" description="Peptidase S1 domain-containing protein" evidence="10">
    <location>
        <begin position="25"/>
        <end position="407"/>
    </location>
</feature>